<protein>
    <submittedName>
        <fullName evidence="5">UDP-N-acetylglucosamine:LPS N-acetylglucosamine transferase-like protein</fullName>
    </submittedName>
</protein>
<comment type="similarity">
    <text evidence="1">Belongs to the glycosyltransferase 28 family.</text>
</comment>
<keyword evidence="3 5" id="KW-0808">Transferase</keyword>
<organism evidence="5 6">
    <name type="scientific">Candidatus Protofrankia californiensis</name>
    <dbReference type="NCBI Taxonomy" id="1839754"/>
    <lineage>
        <taxon>Bacteria</taxon>
        <taxon>Bacillati</taxon>
        <taxon>Actinomycetota</taxon>
        <taxon>Actinomycetes</taxon>
        <taxon>Frankiales</taxon>
        <taxon>Frankiaceae</taxon>
        <taxon>Protofrankia</taxon>
    </lineage>
</organism>
<dbReference type="SUPFAM" id="SSF53756">
    <property type="entry name" value="UDP-Glycosyltransferase/glycogen phosphorylase"/>
    <property type="match status" value="1"/>
</dbReference>
<dbReference type="InterPro" id="IPR009695">
    <property type="entry name" value="Diacylglyc_glucosyltr_N"/>
</dbReference>
<dbReference type="GO" id="GO:0016758">
    <property type="term" value="F:hexosyltransferase activity"/>
    <property type="evidence" value="ECO:0007669"/>
    <property type="project" value="InterPro"/>
</dbReference>
<name>A0A1C3PGA9_9ACTN</name>
<feature type="domain" description="Diacylglycerol glucosyltransferase N-terminal" evidence="4">
    <location>
        <begin position="46"/>
        <end position="122"/>
    </location>
</feature>
<dbReference type="GO" id="GO:0009247">
    <property type="term" value="P:glycolipid biosynthetic process"/>
    <property type="evidence" value="ECO:0007669"/>
    <property type="project" value="InterPro"/>
</dbReference>
<gene>
    <name evidence="5" type="ORF">FDG2_6090</name>
</gene>
<evidence type="ECO:0000256" key="1">
    <source>
        <dbReference type="ARBA" id="ARBA00006962"/>
    </source>
</evidence>
<keyword evidence="2" id="KW-0328">Glycosyltransferase</keyword>
<evidence type="ECO:0000313" key="5">
    <source>
        <dbReference type="EMBL" id="SBW28855.1"/>
    </source>
</evidence>
<evidence type="ECO:0000313" key="6">
    <source>
        <dbReference type="Proteomes" id="UP000199013"/>
    </source>
</evidence>
<dbReference type="Proteomes" id="UP000199013">
    <property type="component" value="Unassembled WGS sequence"/>
</dbReference>
<dbReference type="PANTHER" id="PTHR43025:SF3">
    <property type="entry name" value="MONOGALACTOSYLDIACYLGLYCEROL SYNTHASE 1, CHLOROPLASTIC"/>
    <property type="match status" value="1"/>
</dbReference>
<dbReference type="EMBL" id="FLUV01002506">
    <property type="protein sequence ID" value="SBW28855.1"/>
    <property type="molecule type" value="Genomic_DNA"/>
</dbReference>
<reference evidence="6" key="1">
    <citation type="submission" date="2016-02" db="EMBL/GenBank/DDBJ databases">
        <authorList>
            <person name="Wibberg D."/>
        </authorList>
    </citation>
    <scope>NUCLEOTIDE SEQUENCE [LARGE SCALE GENOMIC DNA]</scope>
</reference>
<dbReference type="PANTHER" id="PTHR43025">
    <property type="entry name" value="MONOGALACTOSYLDIACYLGLYCEROL SYNTHASE"/>
    <property type="match status" value="1"/>
</dbReference>
<dbReference type="AlphaFoldDB" id="A0A1C3PGA9"/>
<evidence type="ECO:0000256" key="3">
    <source>
        <dbReference type="ARBA" id="ARBA00022679"/>
    </source>
</evidence>
<evidence type="ECO:0000256" key="2">
    <source>
        <dbReference type="ARBA" id="ARBA00022676"/>
    </source>
</evidence>
<dbReference type="InterPro" id="IPR050519">
    <property type="entry name" value="Glycosyltransf_28_UgtP"/>
</dbReference>
<dbReference type="GO" id="GO:0016020">
    <property type="term" value="C:membrane"/>
    <property type="evidence" value="ECO:0007669"/>
    <property type="project" value="GOC"/>
</dbReference>
<evidence type="ECO:0000259" key="4">
    <source>
        <dbReference type="Pfam" id="PF06925"/>
    </source>
</evidence>
<accession>A0A1C3PGA9</accession>
<dbReference type="Gene3D" id="3.40.50.2000">
    <property type="entry name" value="Glycogen Phosphorylase B"/>
    <property type="match status" value="1"/>
</dbReference>
<proteinExistence type="inferred from homology"/>
<sequence>MMGGRAGSMGEAVFRGMLAVPGLYDAVHFSQMRSGGPLSRVIEATASRFLVPELRLTLREQPVELLLSIFATGAAAASRIKSEHPGMVTAVFCTDVCVHRLWVHDNTDLYLVTSATAARFVRRFHPQARIAVVPTPVRQPFYDPPTQDAARDALGIPGDARCVLLMSGSWGLGPLVDGARALAESGVWVLAVAGRNASLAARLRRLARTHRQVIPFGFTDRIPELMAASDLIITSSGDTCSEARVIGRDLLLLDVVPGHGRDNLQLELDRGRADVASADTAALRRSVLAVLDRIKPPSVRVVGTPDAWEQAFGAALSQVELGNGW</sequence>
<keyword evidence="6" id="KW-1185">Reference proteome</keyword>
<dbReference type="Pfam" id="PF06925">
    <property type="entry name" value="MGDG_synth"/>
    <property type="match status" value="1"/>
</dbReference>